<dbReference type="PROSITE" id="PS50005">
    <property type="entry name" value="TPR"/>
    <property type="match status" value="9"/>
</dbReference>
<evidence type="ECO:0000313" key="4">
    <source>
        <dbReference type="Proteomes" id="UP000248798"/>
    </source>
</evidence>
<evidence type="ECO:0000256" key="1">
    <source>
        <dbReference type="PROSITE-ProRule" id="PRU00339"/>
    </source>
</evidence>
<reference evidence="2 5" key="2">
    <citation type="submission" date="2019-02" db="EMBL/GenBank/DDBJ databases">
        <title>Complete genome sequence of Desulfobacter hydrogenophilus AcRS1.</title>
        <authorList>
            <person name="Marietou A."/>
            <person name="Lund M.B."/>
            <person name="Marshall I.P.G."/>
            <person name="Schreiber L."/>
            <person name="Jorgensen B."/>
        </authorList>
    </citation>
    <scope>NUCLEOTIDE SEQUENCE [LARGE SCALE GENOMIC DNA]</scope>
    <source>
        <strain evidence="2 5">AcRS1</strain>
    </source>
</reference>
<dbReference type="InterPro" id="IPR011990">
    <property type="entry name" value="TPR-like_helical_dom_sf"/>
</dbReference>
<evidence type="ECO:0000313" key="2">
    <source>
        <dbReference type="EMBL" id="QBH13702.1"/>
    </source>
</evidence>
<evidence type="ECO:0000313" key="5">
    <source>
        <dbReference type="Proteomes" id="UP000293902"/>
    </source>
</evidence>
<organism evidence="3 4">
    <name type="scientific">Desulfobacter hydrogenophilus</name>
    <dbReference type="NCBI Taxonomy" id="2291"/>
    <lineage>
        <taxon>Bacteria</taxon>
        <taxon>Pseudomonadati</taxon>
        <taxon>Thermodesulfobacteriota</taxon>
        <taxon>Desulfobacteria</taxon>
        <taxon>Desulfobacterales</taxon>
        <taxon>Desulfobacteraceae</taxon>
        <taxon>Desulfobacter</taxon>
    </lineage>
</organism>
<feature type="repeat" description="TPR" evidence="1">
    <location>
        <begin position="232"/>
        <end position="265"/>
    </location>
</feature>
<dbReference type="RefSeq" id="WP_111956788.1">
    <property type="nucleotide sequence ID" value="NZ_CP036313.1"/>
</dbReference>
<proteinExistence type="predicted"/>
<feature type="repeat" description="TPR" evidence="1">
    <location>
        <begin position="542"/>
        <end position="575"/>
    </location>
</feature>
<dbReference type="Gene3D" id="1.25.40.10">
    <property type="entry name" value="Tetratricopeptide repeat domain"/>
    <property type="match status" value="4"/>
</dbReference>
<feature type="repeat" description="TPR" evidence="1">
    <location>
        <begin position="266"/>
        <end position="299"/>
    </location>
</feature>
<dbReference type="Proteomes" id="UP000248798">
    <property type="component" value="Unassembled WGS sequence"/>
</dbReference>
<feature type="repeat" description="TPR" evidence="1">
    <location>
        <begin position="62"/>
        <end position="95"/>
    </location>
</feature>
<feature type="repeat" description="TPR" evidence="1">
    <location>
        <begin position="436"/>
        <end position="469"/>
    </location>
</feature>
<feature type="repeat" description="TPR" evidence="1">
    <location>
        <begin position="28"/>
        <end position="61"/>
    </location>
</feature>
<reference evidence="3 4" key="1">
    <citation type="submission" date="2018-06" db="EMBL/GenBank/DDBJ databases">
        <title>Complete Genome Sequence of Desulfobacter hydrogenophilus (DSM3380).</title>
        <authorList>
            <person name="Marietou A."/>
            <person name="Schreiber L."/>
            <person name="Marshall I."/>
            <person name="Jorgensen B."/>
        </authorList>
    </citation>
    <scope>NUCLEOTIDE SEQUENCE [LARGE SCALE GENOMIC DNA]</scope>
    <source>
        <strain evidence="3 4">DSM 3380</strain>
    </source>
</reference>
<feature type="repeat" description="TPR" evidence="1">
    <location>
        <begin position="130"/>
        <end position="163"/>
    </location>
</feature>
<dbReference type="PANTHER" id="PTHR12558:SF13">
    <property type="entry name" value="CELL DIVISION CYCLE PROTEIN 27 HOMOLOG"/>
    <property type="match status" value="1"/>
</dbReference>
<dbReference type="SUPFAM" id="SSF48452">
    <property type="entry name" value="TPR-like"/>
    <property type="match status" value="3"/>
</dbReference>
<keyword evidence="1" id="KW-0802">TPR repeat</keyword>
<dbReference type="Pfam" id="PF14559">
    <property type="entry name" value="TPR_19"/>
    <property type="match status" value="5"/>
</dbReference>
<dbReference type="Pfam" id="PF13181">
    <property type="entry name" value="TPR_8"/>
    <property type="match status" value="3"/>
</dbReference>
<dbReference type="SMART" id="SM00028">
    <property type="entry name" value="TPR"/>
    <property type="match status" value="17"/>
</dbReference>
<evidence type="ECO:0000313" key="3">
    <source>
        <dbReference type="EMBL" id="RAM01890.1"/>
    </source>
</evidence>
<dbReference type="PROSITE" id="PS50293">
    <property type="entry name" value="TPR_REGION"/>
    <property type="match status" value="1"/>
</dbReference>
<dbReference type="OrthoDB" id="220004at2"/>
<feature type="repeat" description="TPR" evidence="1">
    <location>
        <begin position="368"/>
        <end position="401"/>
    </location>
</feature>
<protein>
    <submittedName>
        <fullName evidence="3">Cytochrome c biogenesis factor</fullName>
    </submittedName>
    <submittedName>
        <fullName evidence="2">Tetratricopeptide repeat protein</fullName>
    </submittedName>
</protein>
<keyword evidence="5" id="KW-1185">Reference proteome</keyword>
<sequence length="762" mass="86673">MKTCSKIILISLIMLIPLCGCSSKEDKKAAHIQKGSDYFEAKQYKKAEIEFKNALQIDGTDIQTLMKLGNTFMKLGQVKEAFSVFSSVEKKDPDNIEALGTLAKFYFLDKKLAETQMRIDKILEKDPSNIGALFLKGRVLARRNQVDEARAIFEKILEIKDDHVGSLHAIAGIKAKEQKFDEAEALLQKAVASAEDTTQTRIVLAQFYIARKQLDKAEEQLNLSAAEHPENAGHQILLGNFYLKTRNMEKAEAAYKKAVEIQPDKNRPLVILAGFYNLTGKKEQALELYRKACAIDPDDMNTRMVLARFLYRDEKKDEAEKELKEIMNKRPGLASARRLKSEILISQKEYQPALQLLSALEKDEPNSHRVQYFKGLCYIGLGDPNQAAASVYKAVELKPDYIQAKMLLSEIYFRQHSYELTVEQTTGALRLNPNLYRALLIRANAYMALKKFQDAENDYRYMIKLNPDNPTGYYRIAYLKSGMRQFDQAEPLLEKAYSLNNKLLDVFNLRVRNALVQNSFEKAHNLCTQQMETFKDNDKLLAVIHNTRAKIYLVEKNMDNAESEFKKAIDISPDYLAPYNELAKIYLARKNIELAKKQYKTIISKNKKSASAHMLLAVLYEVEKNFDTAEEHYRKALDINPNYAAAANNLSYHLAARTDKLDEALALARKAKTLYPEDPSIMDTLGFAYYKKGLYGNAVVQFLDCLEKIPDNPVVRYHLGLAYYGKGEKALAGKELANALELKDNFSGAEHARTLLKEINKG</sequence>
<dbReference type="EMBL" id="CP036313">
    <property type="protein sequence ID" value="QBH13702.1"/>
    <property type="molecule type" value="Genomic_DNA"/>
</dbReference>
<dbReference type="AlphaFoldDB" id="A0A328FDQ5"/>
<dbReference type="InterPro" id="IPR019734">
    <property type="entry name" value="TPR_rpt"/>
</dbReference>
<name>A0A328FDQ5_9BACT</name>
<gene>
    <name evidence="3" type="ORF">DO021_11515</name>
    <name evidence="2" type="ORF">EYB58_12690</name>
</gene>
<dbReference type="EMBL" id="QLNI01000021">
    <property type="protein sequence ID" value="RAM01890.1"/>
    <property type="molecule type" value="Genomic_DNA"/>
</dbReference>
<accession>A0A328FDQ5</accession>
<dbReference type="PANTHER" id="PTHR12558">
    <property type="entry name" value="CELL DIVISION CYCLE 16,23,27"/>
    <property type="match status" value="1"/>
</dbReference>
<dbReference type="Proteomes" id="UP000293902">
    <property type="component" value="Chromosome"/>
</dbReference>
<feature type="repeat" description="TPR" evidence="1">
    <location>
        <begin position="610"/>
        <end position="643"/>
    </location>
</feature>
<dbReference type="Pfam" id="PF13432">
    <property type="entry name" value="TPR_16"/>
    <property type="match status" value="1"/>
</dbReference>